<dbReference type="PRINTS" id="PR00046">
    <property type="entry name" value="SIGMA70FCT"/>
</dbReference>
<dbReference type="GO" id="GO:0016987">
    <property type="term" value="F:sigma factor activity"/>
    <property type="evidence" value="ECO:0007669"/>
    <property type="project" value="UniProtKB-KW"/>
</dbReference>
<dbReference type="CDD" id="cd06171">
    <property type="entry name" value="Sigma70_r4"/>
    <property type="match status" value="1"/>
</dbReference>
<evidence type="ECO:0000256" key="4">
    <source>
        <dbReference type="ARBA" id="ARBA00023163"/>
    </source>
</evidence>
<comment type="caution">
    <text evidence="7">The sequence shown here is derived from an EMBL/GenBank/DDBJ whole genome shotgun (WGS) entry which is preliminary data.</text>
</comment>
<dbReference type="PANTHER" id="PTHR30385">
    <property type="entry name" value="SIGMA FACTOR F FLAGELLAR"/>
    <property type="match status" value="1"/>
</dbReference>
<evidence type="ECO:0008006" key="8">
    <source>
        <dbReference type="Google" id="ProtNLM"/>
    </source>
</evidence>
<dbReference type="InterPro" id="IPR013325">
    <property type="entry name" value="RNA_pol_sigma_r2"/>
</dbReference>
<dbReference type="GO" id="GO:0003677">
    <property type="term" value="F:DNA binding"/>
    <property type="evidence" value="ECO:0007669"/>
    <property type="project" value="UniProtKB-KW"/>
</dbReference>
<dbReference type="NCBIfam" id="TIGR02937">
    <property type="entry name" value="sigma70-ECF"/>
    <property type="match status" value="1"/>
</dbReference>
<dbReference type="Gene3D" id="1.10.1740.10">
    <property type="match status" value="1"/>
</dbReference>
<dbReference type="SUPFAM" id="SSF88946">
    <property type="entry name" value="Sigma2 domain of RNA polymerase sigma factors"/>
    <property type="match status" value="1"/>
</dbReference>
<accession>A0A0F9BC68</accession>
<evidence type="ECO:0000256" key="2">
    <source>
        <dbReference type="ARBA" id="ARBA00023082"/>
    </source>
</evidence>
<dbReference type="SUPFAM" id="SSF88659">
    <property type="entry name" value="Sigma3 and sigma4 domains of RNA polymerase sigma factors"/>
    <property type="match status" value="1"/>
</dbReference>
<reference evidence="7" key="1">
    <citation type="journal article" date="2015" name="Nature">
        <title>Complex archaea that bridge the gap between prokaryotes and eukaryotes.</title>
        <authorList>
            <person name="Spang A."/>
            <person name="Saw J.H."/>
            <person name="Jorgensen S.L."/>
            <person name="Zaremba-Niedzwiedzka K."/>
            <person name="Martijn J."/>
            <person name="Lind A.E."/>
            <person name="van Eijk R."/>
            <person name="Schleper C."/>
            <person name="Guy L."/>
            <person name="Ettema T.J."/>
        </authorList>
    </citation>
    <scope>NUCLEOTIDE SEQUENCE</scope>
</reference>
<proteinExistence type="predicted"/>
<dbReference type="Pfam" id="PF04542">
    <property type="entry name" value="Sigma70_r2"/>
    <property type="match status" value="1"/>
</dbReference>
<dbReference type="Gene3D" id="1.20.140.160">
    <property type="match status" value="1"/>
</dbReference>
<dbReference type="EMBL" id="LAZR01052866">
    <property type="protein sequence ID" value="KKK82016.1"/>
    <property type="molecule type" value="Genomic_DNA"/>
</dbReference>
<evidence type="ECO:0000256" key="1">
    <source>
        <dbReference type="ARBA" id="ARBA00023015"/>
    </source>
</evidence>
<keyword evidence="2" id="KW-0731">Sigma factor</keyword>
<evidence type="ECO:0000259" key="5">
    <source>
        <dbReference type="Pfam" id="PF04542"/>
    </source>
</evidence>
<dbReference type="Pfam" id="PF04545">
    <property type="entry name" value="Sigma70_r4"/>
    <property type="match status" value="1"/>
</dbReference>
<evidence type="ECO:0000259" key="6">
    <source>
        <dbReference type="Pfam" id="PF04545"/>
    </source>
</evidence>
<sequence>MLALVMSANRFDPARGYTFLTYATPRIRGEMLDEIRRTNGRRFHPKFIGLTFINEDGVECETNLPNHIEDVSFEVRDQASFFLSKLSKRKRKVMELRFQNDLTLVEIAKIMNLTESRISQIVKESLGVLRGKI</sequence>
<dbReference type="InterPro" id="IPR007630">
    <property type="entry name" value="RNA_pol_sigma70_r4"/>
</dbReference>
<evidence type="ECO:0000256" key="3">
    <source>
        <dbReference type="ARBA" id="ARBA00023125"/>
    </source>
</evidence>
<feature type="domain" description="RNA polymerase sigma-70 region 2" evidence="5">
    <location>
        <begin position="1"/>
        <end position="39"/>
    </location>
</feature>
<dbReference type="InterPro" id="IPR013324">
    <property type="entry name" value="RNA_pol_sigma_r3/r4-like"/>
</dbReference>
<dbReference type="InterPro" id="IPR000943">
    <property type="entry name" value="RNA_pol_sigma70"/>
</dbReference>
<protein>
    <recommendedName>
        <fullName evidence="8">RNA polymerase sigma-70 region 4 domain-containing protein</fullName>
    </recommendedName>
</protein>
<name>A0A0F9BC68_9ZZZZ</name>
<evidence type="ECO:0000313" key="7">
    <source>
        <dbReference type="EMBL" id="KKK82016.1"/>
    </source>
</evidence>
<keyword evidence="4" id="KW-0804">Transcription</keyword>
<dbReference type="GO" id="GO:0006352">
    <property type="term" value="P:DNA-templated transcription initiation"/>
    <property type="evidence" value="ECO:0007669"/>
    <property type="project" value="InterPro"/>
</dbReference>
<dbReference type="InterPro" id="IPR014284">
    <property type="entry name" value="RNA_pol_sigma-70_dom"/>
</dbReference>
<dbReference type="AlphaFoldDB" id="A0A0F9BC68"/>
<keyword evidence="3" id="KW-0238">DNA-binding</keyword>
<organism evidence="7">
    <name type="scientific">marine sediment metagenome</name>
    <dbReference type="NCBI Taxonomy" id="412755"/>
    <lineage>
        <taxon>unclassified sequences</taxon>
        <taxon>metagenomes</taxon>
        <taxon>ecological metagenomes</taxon>
    </lineage>
</organism>
<feature type="domain" description="RNA polymerase sigma-70 region 4" evidence="6">
    <location>
        <begin position="83"/>
        <end position="130"/>
    </location>
</feature>
<dbReference type="InterPro" id="IPR007627">
    <property type="entry name" value="RNA_pol_sigma70_r2"/>
</dbReference>
<gene>
    <name evidence="7" type="ORF">LCGC14_2807620</name>
</gene>
<keyword evidence="1" id="KW-0805">Transcription regulation</keyword>